<keyword evidence="4 6" id="KW-0418">Kinase</keyword>
<evidence type="ECO:0000259" key="7">
    <source>
        <dbReference type="Pfam" id="PF00349"/>
    </source>
</evidence>
<evidence type="ECO:0000256" key="6">
    <source>
        <dbReference type="RuleBase" id="RU362007"/>
    </source>
</evidence>
<dbReference type="GO" id="GO:0008865">
    <property type="term" value="F:fructokinase activity"/>
    <property type="evidence" value="ECO:0007669"/>
    <property type="project" value="TreeGrafter"/>
</dbReference>
<dbReference type="EMBL" id="NHYD01003034">
    <property type="protein sequence ID" value="PPQ83202.1"/>
    <property type="molecule type" value="Genomic_DNA"/>
</dbReference>
<dbReference type="Pfam" id="PF03727">
    <property type="entry name" value="Hexokinase_2"/>
    <property type="match status" value="1"/>
</dbReference>
<accession>A0A409WXI0</accession>
<reference evidence="9 10" key="1">
    <citation type="journal article" date="2018" name="Evol. Lett.">
        <title>Horizontal gene cluster transfer increased hallucinogenic mushroom diversity.</title>
        <authorList>
            <person name="Reynolds H.T."/>
            <person name="Vijayakumar V."/>
            <person name="Gluck-Thaler E."/>
            <person name="Korotkin H.B."/>
            <person name="Matheny P.B."/>
            <person name="Slot J.C."/>
        </authorList>
    </citation>
    <scope>NUCLEOTIDE SEQUENCE [LARGE SCALE GENOMIC DNA]</scope>
    <source>
        <strain evidence="9 10">2631</strain>
    </source>
</reference>
<dbReference type="GO" id="GO:0005739">
    <property type="term" value="C:mitochondrion"/>
    <property type="evidence" value="ECO:0007669"/>
    <property type="project" value="TreeGrafter"/>
</dbReference>
<evidence type="ECO:0000313" key="9">
    <source>
        <dbReference type="EMBL" id="PPQ83202.1"/>
    </source>
</evidence>
<dbReference type="GO" id="GO:0004340">
    <property type="term" value="F:glucokinase activity"/>
    <property type="evidence" value="ECO:0007669"/>
    <property type="project" value="TreeGrafter"/>
</dbReference>
<dbReference type="PROSITE" id="PS51748">
    <property type="entry name" value="HEXOKINASE_2"/>
    <property type="match status" value="1"/>
</dbReference>
<dbReference type="InterPro" id="IPR001312">
    <property type="entry name" value="Hexokinase"/>
</dbReference>
<comment type="caution">
    <text evidence="9">The sequence shown here is derived from an EMBL/GenBank/DDBJ whole genome shotgun (WGS) entry which is preliminary data.</text>
</comment>
<dbReference type="InterPro" id="IPR022672">
    <property type="entry name" value="Hexokinase_N"/>
</dbReference>
<name>A0A409WXI0_PSICY</name>
<protein>
    <recommendedName>
        <fullName evidence="6">Phosphotransferase</fullName>
        <ecNumber evidence="6">2.7.1.-</ecNumber>
    </recommendedName>
</protein>
<evidence type="ECO:0000256" key="2">
    <source>
        <dbReference type="ARBA" id="ARBA00022679"/>
    </source>
</evidence>
<gene>
    <name evidence="9" type="ORF">CVT25_004260</name>
</gene>
<dbReference type="InterPro" id="IPR022673">
    <property type="entry name" value="Hexokinase_C"/>
</dbReference>
<keyword evidence="5 6" id="KW-0067">ATP-binding</keyword>
<dbReference type="GO" id="GO:0006006">
    <property type="term" value="P:glucose metabolic process"/>
    <property type="evidence" value="ECO:0007669"/>
    <property type="project" value="TreeGrafter"/>
</dbReference>
<feature type="domain" description="Hexokinase C-terminal" evidence="8">
    <location>
        <begin position="213"/>
        <end position="447"/>
    </location>
</feature>
<sequence length="455" mass="49679">MSGISTAARAALDDITAPFQLSDTKLVEITNSFVEEFNAGLREFNRPVAMVPTYVTHVPDGSEAGTFLSIDIIWRSLRISEITLYGNNKSSRRETVFQIPNEAFSGTSAGYFDQVAISVDSFLNEHGIRPAPQTPIGFSFPFTVQRTNINRATLVTWGKGLNLRDGPGLEVNELLEAAFVRRGLDLKCGAIVNDTVTVLLSESYGHPAQNCYMSAIFGVGTNVAYVEDTAKITKLGRQTSARMIVNTELGGYSNRNILPLTDIDYSMDEDSREPGIELYEKLISWIFLGELVRRILVSIEQKSPSALSIGTTSGIQDAGSFNSRCLPLLDAANSPGEIRKVLADHGIALNIIRDEDAEIVRSVSQLVSNRAIRLCACAIAALVTQAGYARDRTDPIVVSFTGEMVVFYPQFEDVLRNGLRGILGQNVERRIVFLNADDPEPIGAALGVYEATQRG</sequence>
<evidence type="ECO:0000259" key="8">
    <source>
        <dbReference type="Pfam" id="PF03727"/>
    </source>
</evidence>
<evidence type="ECO:0000256" key="3">
    <source>
        <dbReference type="ARBA" id="ARBA00022741"/>
    </source>
</evidence>
<evidence type="ECO:0000256" key="1">
    <source>
        <dbReference type="ARBA" id="ARBA00009225"/>
    </source>
</evidence>
<dbReference type="GO" id="GO:0006096">
    <property type="term" value="P:glycolytic process"/>
    <property type="evidence" value="ECO:0007669"/>
    <property type="project" value="UniProtKB-UniPathway"/>
</dbReference>
<organism evidence="9 10">
    <name type="scientific">Psilocybe cyanescens</name>
    <dbReference type="NCBI Taxonomy" id="93625"/>
    <lineage>
        <taxon>Eukaryota</taxon>
        <taxon>Fungi</taxon>
        <taxon>Dikarya</taxon>
        <taxon>Basidiomycota</taxon>
        <taxon>Agaricomycotina</taxon>
        <taxon>Agaricomycetes</taxon>
        <taxon>Agaricomycetidae</taxon>
        <taxon>Agaricales</taxon>
        <taxon>Agaricineae</taxon>
        <taxon>Strophariaceae</taxon>
        <taxon>Psilocybe</taxon>
    </lineage>
</organism>
<dbReference type="STRING" id="93625.A0A409WXI0"/>
<dbReference type="PRINTS" id="PR00475">
    <property type="entry name" value="HEXOKINASE"/>
</dbReference>
<dbReference type="SUPFAM" id="SSF53067">
    <property type="entry name" value="Actin-like ATPase domain"/>
    <property type="match status" value="2"/>
</dbReference>
<evidence type="ECO:0000256" key="5">
    <source>
        <dbReference type="ARBA" id="ARBA00022840"/>
    </source>
</evidence>
<dbReference type="InParanoid" id="A0A409WXI0"/>
<dbReference type="Gene3D" id="3.30.420.40">
    <property type="match status" value="1"/>
</dbReference>
<dbReference type="GO" id="GO:0005524">
    <property type="term" value="F:ATP binding"/>
    <property type="evidence" value="ECO:0007669"/>
    <property type="project" value="UniProtKB-UniRule"/>
</dbReference>
<dbReference type="InterPro" id="IPR043129">
    <property type="entry name" value="ATPase_NBD"/>
</dbReference>
<dbReference type="PANTHER" id="PTHR19443:SF30">
    <property type="entry name" value="GLUCOKINASE-1-RELATED"/>
    <property type="match status" value="1"/>
</dbReference>
<dbReference type="Gene3D" id="3.40.367.20">
    <property type="match status" value="1"/>
</dbReference>
<dbReference type="GO" id="GO:0005829">
    <property type="term" value="C:cytosol"/>
    <property type="evidence" value="ECO:0007669"/>
    <property type="project" value="TreeGrafter"/>
</dbReference>
<keyword evidence="2 6" id="KW-0808">Transferase</keyword>
<proteinExistence type="inferred from homology"/>
<comment type="similarity">
    <text evidence="1 6">Belongs to the hexokinase family.</text>
</comment>
<keyword evidence="6" id="KW-0324">Glycolysis</keyword>
<dbReference type="OrthoDB" id="419537at2759"/>
<dbReference type="GO" id="GO:0001678">
    <property type="term" value="P:intracellular glucose homeostasis"/>
    <property type="evidence" value="ECO:0007669"/>
    <property type="project" value="InterPro"/>
</dbReference>
<dbReference type="Pfam" id="PF00349">
    <property type="entry name" value="Hexokinase_1"/>
    <property type="match status" value="1"/>
</dbReference>
<evidence type="ECO:0000256" key="4">
    <source>
        <dbReference type="ARBA" id="ARBA00022777"/>
    </source>
</evidence>
<evidence type="ECO:0000313" key="10">
    <source>
        <dbReference type="Proteomes" id="UP000283269"/>
    </source>
</evidence>
<feature type="domain" description="Hexokinase N-terminal" evidence="7">
    <location>
        <begin position="12"/>
        <end position="204"/>
    </location>
</feature>
<keyword evidence="10" id="KW-1185">Reference proteome</keyword>
<dbReference type="AlphaFoldDB" id="A0A409WXI0"/>
<dbReference type="GO" id="GO:0005536">
    <property type="term" value="F:D-glucose binding"/>
    <property type="evidence" value="ECO:0007669"/>
    <property type="project" value="InterPro"/>
</dbReference>
<dbReference type="UniPathway" id="UPA00109">
    <property type="reaction ID" value="UER00180"/>
</dbReference>
<dbReference type="Proteomes" id="UP000283269">
    <property type="component" value="Unassembled WGS sequence"/>
</dbReference>
<dbReference type="EC" id="2.7.1.-" evidence="6"/>
<keyword evidence="3 6" id="KW-0547">Nucleotide-binding</keyword>
<dbReference type="PANTHER" id="PTHR19443">
    <property type="entry name" value="HEXOKINASE"/>
    <property type="match status" value="1"/>
</dbReference>